<dbReference type="AlphaFoldDB" id="A0A8H5LWD6"/>
<comment type="caution">
    <text evidence="1">The sequence shown here is derived from an EMBL/GenBank/DDBJ whole genome shotgun (WGS) entry which is preliminary data.</text>
</comment>
<sequence length="333" mass="36817">MHKLDEPNDSHAQLAALAIRINLDFDTERQIAQETDGKLVESHLRVVFAVPAHGKFIRTGSPSEPLLVEAARQHLDVKQSNEIQFTAPTLLSDAFSKGYLARGDRGETLLRTLFILARDAVVCKMENPPINAPIRVLDWLRALFNPKWHEFILNARPVGDVDGLTLAEAFDDAWINFTHFIRAGDSAVVDMKYLSACIVRGMVFQCAPTFPVDVVAGIHHGYGNPLEERNTSPLLARAKNRLIPLPELMDPTIAGITDLPVLSILHEFGAHHGPNVNIPEMPSIVVRSGNQGIHRNHYQIVAHGTQNAIYAVIPPKTEHMYKTILAADGLAEN</sequence>
<evidence type="ECO:0000313" key="2">
    <source>
        <dbReference type="Proteomes" id="UP000565441"/>
    </source>
</evidence>
<keyword evidence="2" id="KW-1185">Reference proteome</keyword>
<accession>A0A8H5LWD6</accession>
<proteinExistence type="predicted"/>
<gene>
    <name evidence="1" type="ORF">D9615_008096</name>
</gene>
<dbReference type="Proteomes" id="UP000565441">
    <property type="component" value="Unassembled WGS sequence"/>
</dbReference>
<organism evidence="1 2">
    <name type="scientific">Tricholomella constricta</name>
    <dbReference type="NCBI Taxonomy" id="117010"/>
    <lineage>
        <taxon>Eukaryota</taxon>
        <taxon>Fungi</taxon>
        <taxon>Dikarya</taxon>
        <taxon>Basidiomycota</taxon>
        <taxon>Agaricomycotina</taxon>
        <taxon>Agaricomycetes</taxon>
        <taxon>Agaricomycetidae</taxon>
        <taxon>Agaricales</taxon>
        <taxon>Tricholomatineae</taxon>
        <taxon>Lyophyllaceae</taxon>
        <taxon>Tricholomella</taxon>
    </lineage>
</organism>
<reference evidence="1 2" key="1">
    <citation type="journal article" date="2020" name="ISME J.">
        <title>Uncovering the hidden diversity of litter-decomposition mechanisms in mushroom-forming fungi.</title>
        <authorList>
            <person name="Floudas D."/>
            <person name="Bentzer J."/>
            <person name="Ahren D."/>
            <person name="Johansson T."/>
            <person name="Persson P."/>
            <person name="Tunlid A."/>
        </authorList>
    </citation>
    <scope>NUCLEOTIDE SEQUENCE [LARGE SCALE GENOMIC DNA]</scope>
    <source>
        <strain evidence="1 2">CBS 661.87</strain>
    </source>
</reference>
<dbReference type="PANTHER" id="PTHR33266">
    <property type="entry name" value="CHROMOSOME 15, WHOLE GENOME SHOTGUN SEQUENCE"/>
    <property type="match status" value="1"/>
</dbReference>
<dbReference type="OrthoDB" id="3066771at2759"/>
<dbReference type="PANTHER" id="PTHR33266:SF1">
    <property type="entry name" value="F-BOX DOMAIN-CONTAINING PROTEIN"/>
    <property type="match status" value="1"/>
</dbReference>
<dbReference type="EMBL" id="JAACJP010000044">
    <property type="protein sequence ID" value="KAF5372022.1"/>
    <property type="molecule type" value="Genomic_DNA"/>
</dbReference>
<evidence type="ECO:0000313" key="1">
    <source>
        <dbReference type="EMBL" id="KAF5372022.1"/>
    </source>
</evidence>
<protein>
    <submittedName>
        <fullName evidence="1">Uncharacterized protein</fullName>
    </submittedName>
</protein>
<name>A0A8H5LWD6_9AGAR</name>